<dbReference type="InterPro" id="IPR013083">
    <property type="entry name" value="Znf_RING/FYVE/PHD"/>
</dbReference>
<dbReference type="EMBL" id="JAQQWM010000005">
    <property type="protein sequence ID" value="KAK8063330.1"/>
    <property type="molecule type" value="Genomic_DNA"/>
</dbReference>
<evidence type="ECO:0000256" key="1">
    <source>
        <dbReference type="PROSITE-ProRule" id="PRU00175"/>
    </source>
</evidence>
<organism evidence="3 4">
    <name type="scientific">Apiospora saccharicola</name>
    <dbReference type="NCBI Taxonomy" id="335842"/>
    <lineage>
        <taxon>Eukaryota</taxon>
        <taxon>Fungi</taxon>
        <taxon>Dikarya</taxon>
        <taxon>Ascomycota</taxon>
        <taxon>Pezizomycotina</taxon>
        <taxon>Sordariomycetes</taxon>
        <taxon>Xylariomycetidae</taxon>
        <taxon>Amphisphaeriales</taxon>
        <taxon>Apiosporaceae</taxon>
        <taxon>Apiospora</taxon>
    </lineage>
</organism>
<keyword evidence="1" id="KW-0862">Zinc</keyword>
<evidence type="ECO:0000259" key="2">
    <source>
        <dbReference type="PROSITE" id="PS50089"/>
    </source>
</evidence>
<sequence length="234" mass="25855">MSSSNNAYTTPRDVDTNWIQDVVAHIGNAGQPNGSLLNCTCAVCLESTLDVSACVGDMIRDELASPNPVGSRREFYEKYKLERTAFLRCGHVFGLECLIRFAPGQIGVCPMCRDKSCDGCGRRFEVAMLKDLVPWPLSAAQYQPPLAKFRDSVTLTATEIAPGTKRFCADCMQRQFIREWYRLATLFPKCPACDAARNGGAGADAAYPANHRTWRNANVDAWIHQQLGRLAELA</sequence>
<keyword evidence="4" id="KW-1185">Reference proteome</keyword>
<comment type="caution">
    <text evidence="3">The sequence shown here is derived from an EMBL/GenBank/DDBJ whole genome shotgun (WGS) entry which is preliminary data.</text>
</comment>
<dbReference type="InterPro" id="IPR001841">
    <property type="entry name" value="Znf_RING"/>
</dbReference>
<gene>
    <name evidence="3" type="ORF">PG996_007982</name>
</gene>
<dbReference type="Gene3D" id="3.30.40.10">
    <property type="entry name" value="Zinc/RING finger domain, C3HC4 (zinc finger)"/>
    <property type="match status" value="1"/>
</dbReference>
<evidence type="ECO:0000313" key="3">
    <source>
        <dbReference type="EMBL" id="KAK8063330.1"/>
    </source>
</evidence>
<dbReference type="SUPFAM" id="SSF57850">
    <property type="entry name" value="RING/U-box"/>
    <property type="match status" value="1"/>
</dbReference>
<keyword evidence="1" id="KW-0479">Metal-binding</keyword>
<feature type="domain" description="RING-type" evidence="2">
    <location>
        <begin position="41"/>
        <end position="113"/>
    </location>
</feature>
<name>A0ABR1UWL6_9PEZI</name>
<accession>A0ABR1UWL6</accession>
<protein>
    <recommendedName>
        <fullName evidence="2">RING-type domain-containing protein</fullName>
    </recommendedName>
</protein>
<dbReference type="PROSITE" id="PS50089">
    <property type="entry name" value="ZF_RING_2"/>
    <property type="match status" value="1"/>
</dbReference>
<dbReference type="Proteomes" id="UP001446871">
    <property type="component" value="Unassembled WGS sequence"/>
</dbReference>
<proteinExistence type="predicted"/>
<keyword evidence="1" id="KW-0863">Zinc-finger</keyword>
<evidence type="ECO:0000313" key="4">
    <source>
        <dbReference type="Proteomes" id="UP001446871"/>
    </source>
</evidence>
<reference evidence="3 4" key="1">
    <citation type="submission" date="2023-01" db="EMBL/GenBank/DDBJ databases">
        <title>Analysis of 21 Apiospora genomes using comparative genomics revels a genus with tremendous synthesis potential of carbohydrate active enzymes and secondary metabolites.</title>
        <authorList>
            <person name="Sorensen T."/>
        </authorList>
    </citation>
    <scope>NUCLEOTIDE SEQUENCE [LARGE SCALE GENOMIC DNA]</scope>
    <source>
        <strain evidence="3 4">CBS 83171</strain>
    </source>
</reference>